<dbReference type="EMBL" id="AMQN01005946">
    <property type="status" value="NOT_ANNOTATED_CDS"/>
    <property type="molecule type" value="Genomic_DNA"/>
</dbReference>
<dbReference type="Proteomes" id="UP000014760">
    <property type="component" value="Unassembled WGS sequence"/>
</dbReference>
<feature type="domain" description="VWF/SSPO/Zonadhesin-like cysteine-rich" evidence="3">
    <location>
        <begin position="9"/>
        <end position="55"/>
    </location>
</feature>
<dbReference type="Pfam" id="PF08742">
    <property type="entry name" value="C8"/>
    <property type="match status" value="1"/>
</dbReference>
<evidence type="ECO:0000313" key="6">
    <source>
        <dbReference type="Proteomes" id="UP000014760"/>
    </source>
</evidence>
<reference evidence="4 6" key="2">
    <citation type="journal article" date="2013" name="Nature">
        <title>Insights into bilaterian evolution from three spiralian genomes.</title>
        <authorList>
            <person name="Simakov O."/>
            <person name="Marletaz F."/>
            <person name="Cho S.J."/>
            <person name="Edsinger-Gonzales E."/>
            <person name="Havlak P."/>
            <person name="Hellsten U."/>
            <person name="Kuo D.H."/>
            <person name="Larsson T."/>
            <person name="Lv J."/>
            <person name="Arendt D."/>
            <person name="Savage R."/>
            <person name="Osoegawa K."/>
            <person name="de Jong P."/>
            <person name="Grimwood J."/>
            <person name="Chapman J.A."/>
            <person name="Shapiro H."/>
            <person name="Aerts A."/>
            <person name="Otillar R.P."/>
            <person name="Terry A.Y."/>
            <person name="Boore J.L."/>
            <person name="Grigoriev I.V."/>
            <person name="Lindberg D.R."/>
            <person name="Seaver E.C."/>
            <person name="Weisblat D.A."/>
            <person name="Putnam N.H."/>
            <person name="Rokhsar D.S."/>
        </authorList>
    </citation>
    <scope>NUCLEOTIDE SEQUENCE</scope>
    <source>
        <strain evidence="4 6">I ESC-2004</strain>
    </source>
</reference>
<dbReference type="Pfam" id="PF01826">
    <property type="entry name" value="TIL"/>
    <property type="match status" value="1"/>
</dbReference>
<dbReference type="InterPro" id="IPR050780">
    <property type="entry name" value="Mucin_vWF_Thrombospondin_sf"/>
</dbReference>
<dbReference type="InterPro" id="IPR014853">
    <property type="entry name" value="VWF/SSPO/ZAN-like_Cys-rich_dom"/>
</dbReference>
<dbReference type="PANTHER" id="PTHR11339">
    <property type="entry name" value="EXTRACELLULAR MATRIX GLYCOPROTEIN RELATED"/>
    <property type="match status" value="1"/>
</dbReference>
<reference evidence="5" key="3">
    <citation type="submission" date="2015-06" db="UniProtKB">
        <authorList>
            <consortium name="EnsemblMetazoa"/>
        </authorList>
    </citation>
    <scope>IDENTIFICATION</scope>
</reference>
<name>R7UX70_CAPTE</name>
<gene>
    <name evidence="4" type="ORF">CAPTEDRAFT_199387</name>
</gene>
<dbReference type="GO" id="GO:0031012">
    <property type="term" value="C:extracellular matrix"/>
    <property type="evidence" value="ECO:0007669"/>
    <property type="project" value="TreeGrafter"/>
</dbReference>
<keyword evidence="1" id="KW-1015">Disulfide bond</keyword>
<proteinExistence type="predicted"/>
<dbReference type="EMBL" id="KB297182">
    <property type="protein sequence ID" value="ELU10887.1"/>
    <property type="molecule type" value="Genomic_DNA"/>
</dbReference>
<evidence type="ECO:0000259" key="3">
    <source>
        <dbReference type="Pfam" id="PF08742"/>
    </source>
</evidence>
<evidence type="ECO:0008006" key="7">
    <source>
        <dbReference type="Google" id="ProtNLM"/>
    </source>
</evidence>
<reference evidence="6" key="1">
    <citation type="submission" date="2012-12" db="EMBL/GenBank/DDBJ databases">
        <authorList>
            <person name="Hellsten U."/>
            <person name="Grimwood J."/>
            <person name="Chapman J.A."/>
            <person name="Shapiro H."/>
            <person name="Aerts A."/>
            <person name="Otillar R.P."/>
            <person name="Terry A.Y."/>
            <person name="Boore J.L."/>
            <person name="Simakov O."/>
            <person name="Marletaz F."/>
            <person name="Cho S.-J."/>
            <person name="Edsinger-Gonzales E."/>
            <person name="Havlak P."/>
            <person name="Kuo D.-H."/>
            <person name="Larsson T."/>
            <person name="Lv J."/>
            <person name="Arendt D."/>
            <person name="Savage R."/>
            <person name="Osoegawa K."/>
            <person name="de Jong P."/>
            <person name="Lindberg D.R."/>
            <person name="Seaver E.C."/>
            <person name="Weisblat D.A."/>
            <person name="Putnam N.H."/>
            <person name="Grigoriev I.V."/>
            <person name="Rokhsar D.S."/>
        </authorList>
    </citation>
    <scope>NUCLEOTIDE SEQUENCE</scope>
    <source>
        <strain evidence="6">I ESC-2004</strain>
    </source>
</reference>
<dbReference type="GO" id="GO:0005615">
    <property type="term" value="C:extracellular space"/>
    <property type="evidence" value="ECO:0007669"/>
    <property type="project" value="TreeGrafter"/>
</dbReference>
<dbReference type="HOGENOM" id="CLU_1152688_0_0_1"/>
<evidence type="ECO:0000313" key="5">
    <source>
        <dbReference type="EnsemblMetazoa" id="CapteP199387"/>
    </source>
</evidence>
<dbReference type="Gene3D" id="2.10.25.10">
    <property type="entry name" value="Laminin"/>
    <property type="match status" value="1"/>
</dbReference>
<feature type="domain" description="TIL" evidence="2">
    <location>
        <begin position="58"/>
        <end position="113"/>
    </location>
</feature>
<dbReference type="STRING" id="283909.R7UX70"/>
<accession>R7UX70</accession>
<dbReference type="AlphaFoldDB" id="R7UX70"/>
<keyword evidence="6" id="KW-1185">Reference proteome</keyword>
<dbReference type="SUPFAM" id="SSF57567">
    <property type="entry name" value="Serine protease inhibitors"/>
    <property type="match status" value="1"/>
</dbReference>
<dbReference type="EnsemblMetazoa" id="CapteT199387">
    <property type="protein sequence ID" value="CapteP199387"/>
    <property type="gene ID" value="CapteG199387"/>
</dbReference>
<evidence type="ECO:0000259" key="2">
    <source>
        <dbReference type="Pfam" id="PF01826"/>
    </source>
</evidence>
<organism evidence="4">
    <name type="scientific">Capitella teleta</name>
    <name type="common">Polychaete worm</name>
    <dbReference type="NCBI Taxonomy" id="283909"/>
    <lineage>
        <taxon>Eukaryota</taxon>
        <taxon>Metazoa</taxon>
        <taxon>Spiralia</taxon>
        <taxon>Lophotrochozoa</taxon>
        <taxon>Annelida</taxon>
        <taxon>Polychaeta</taxon>
        <taxon>Sedentaria</taxon>
        <taxon>Scolecida</taxon>
        <taxon>Capitellidae</taxon>
        <taxon>Capitella</taxon>
    </lineage>
</organism>
<dbReference type="PANTHER" id="PTHR11339:SF386">
    <property type="entry name" value="HEMOLECTIN, ISOFORM A"/>
    <property type="match status" value="1"/>
</dbReference>
<dbReference type="CDD" id="cd19941">
    <property type="entry name" value="TIL"/>
    <property type="match status" value="1"/>
</dbReference>
<dbReference type="InterPro" id="IPR036084">
    <property type="entry name" value="Ser_inhib-like_sf"/>
</dbReference>
<evidence type="ECO:0000313" key="4">
    <source>
        <dbReference type="EMBL" id="ELU10887.1"/>
    </source>
</evidence>
<evidence type="ECO:0000256" key="1">
    <source>
        <dbReference type="ARBA" id="ARBA00023157"/>
    </source>
</evidence>
<dbReference type="InterPro" id="IPR002919">
    <property type="entry name" value="TIL_dom"/>
</dbReference>
<protein>
    <recommendedName>
        <fullName evidence="7">TIL domain-containing protein</fullName>
    </recommendedName>
</protein>
<sequence length="241" mass="26790">MTDDQIEILYLDCMYDMCAMEATDDEYMCALAAQTMDACKDKGIEDEWRNEEFCAPACPAHSEYKRCASPCMPTCEDPDAARCELNPEPCSEGCFCSKGYVSAGGGCYLESECKVLREPCRGLRHPITGKTYDARVQCWSCKDAKNDDACLANGSLETCMLPNAICERIENADTGAVTRQCKERAKCIPESIGQDYRDGDVIRQCHYGDAKVNKEPTPIFTCQPFVSTKARLTPKINGPWI</sequence>
<dbReference type="OrthoDB" id="5912264at2759"/>